<keyword evidence="8" id="KW-1185">Reference proteome</keyword>
<dbReference type="OMA" id="IQRNEDC"/>
<evidence type="ECO:0000256" key="5">
    <source>
        <dbReference type="ARBA" id="ARBA00023315"/>
    </source>
</evidence>
<dbReference type="Proteomes" id="UP000316621">
    <property type="component" value="Chromosome 3"/>
</dbReference>
<dbReference type="Gene3D" id="3.30.930.10">
    <property type="entry name" value="Bira Bifunctional Protein, Domain 2"/>
    <property type="match status" value="1"/>
</dbReference>
<accession>A0A4Y7J204</accession>
<dbReference type="Pfam" id="PF21948">
    <property type="entry name" value="LplA-B_cat"/>
    <property type="match status" value="1"/>
</dbReference>
<keyword evidence="5" id="KW-0012">Acyltransferase</keyword>
<feature type="domain" description="BPL/LPL catalytic" evidence="6">
    <location>
        <begin position="87"/>
        <end position="278"/>
    </location>
</feature>
<dbReference type="UniPathway" id="UPA00538">
    <property type="reaction ID" value="UER00592"/>
</dbReference>
<dbReference type="GO" id="GO:0009249">
    <property type="term" value="P:protein lipoylation"/>
    <property type="evidence" value="ECO:0007669"/>
    <property type="project" value="InterPro"/>
</dbReference>
<evidence type="ECO:0000313" key="8">
    <source>
        <dbReference type="Proteomes" id="UP000316621"/>
    </source>
</evidence>
<comment type="pathway">
    <text evidence="1">Protein modification; protein lipoylation via endogenous pathway; protein N(6)-(lipoyl)lysine from octanoyl-[acyl-carrier-protein]: step 1/2.</text>
</comment>
<reference evidence="7 8" key="1">
    <citation type="journal article" date="2018" name="Science">
        <title>The opium poppy genome and morphinan production.</title>
        <authorList>
            <person name="Guo L."/>
            <person name="Winzer T."/>
            <person name="Yang X."/>
            <person name="Li Y."/>
            <person name="Ning Z."/>
            <person name="He Z."/>
            <person name="Teodor R."/>
            <person name="Lu Y."/>
            <person name="Bowser T.A."/>
            <person name="Graham I.A."/>
            <person name="Ye K."/>
        </authorList>
    </citation>
    <scope>NUCLEOTIDE SEQUENCE [LARGE SCALE GENOMIC DNA]</scope>
    <source>
        <strain evidence="8">cv. HN1</strain>
        <tissue evidence="7">Leaves</tissue>
    </source>
</reference>
<dbReference type="AlphaFoldDB" id="A0A4Y7J204"/>
<dbReference type="STRING" id="3469.A0A4Y7J204"/>
<comment type="similarity">
    <text evidence="2">Belongs to the LipB family.</text>
</comment>
<proteinExistence type="inferred from homology"/>
<protein>
    <recommendedName>
        <fullName evidence="3">lipoyl(octanoyl) transferase</fullName>
        <ecNumber evidence="3">2.3.1.181</ecNumber>
    </recommendedName>
</protein>
<evidence type="ECO:0000256" key="1">
    <source>
        <dbReference type="ARBA" id="ARBA00004821"/>
    </source>
</evidence>
<evidence type="ECO:0000256" key="2">
    <source>
        <dbReference type="ARBA" id="ARBA00007907"/>
    </source>
</evidence>
<dbReference type="PROSITE" id="PS51733">
    <property type="entry name" value="BPL_LPL_CATALYTIC"/>
    <property type="match status" value="1"/>
</dbReference>
<dbReference type="CDD" id="cd16444">
    <property type="entry name" value="LipB"/>
    <property type="match status" value="1"/>
</dbReference>
<dbReference type="GO" id="GO:0033819">
    <property type="term" value="F:lipoyl(octanoyl) transferase activity"/>
    <property type="evidence" value="ECO:0007669"/>
    <property type="project" value="UniProtKB-EC"/>
</dbReference>
<evidence type="ECO:0000256" key="4">
    <source>
        <dbReference type="ARBA" id="ARBA00022679"/>
    </source>
</evidence>
<sequence>MAASGAPPTSIYAWKSNQSYCYTGISSVPTHPQKKQKKRRIDNNHKYFVFFRCDYFDLSKELVPYEKAWSWQKLIVKKRQVLIEKNEDFADTLLILQHHPVYTLGTSSSEEYLKFDIKDAPYDIYRTERGGEVTYHGPGQLVMYPIINLRYHKTDLHWYLRALEEVVIRVLSSAFSIKGSRVEGSQKLAAIGIRVSRWITYHGLALNVSTDLGPFQQIVPCGIQGRQVGSVKSLLEESVSPSMEGGVGDNLLLNACELLDAAYDSLLAEFSEVFELCLHPRPVSDLDLLKEKC</sequence>
<dbReference type="EMBL" id="CM010717">
    <property type="protein sequence ID" value="RZC55163.1"/>
    <property type="molecule type" value="Genomic_DNA"/>
</dbReference>
<dbReference type="NCBIfam" id="TIGR00214">
    <property type="entry name" value="lipB"/>
    <property type="match status" value="1"/>
</dbReference>
<dbReference type="InterPro" id="IPR020605">
    <property type="entry name" value="Octanoyltransferase_CS"/>
</dbReference>
<dbReference type="PANTHER" id="PTHR10993">
    <property type="entry name" value="OCTANOYLTRANSFERASE"/>
    <property type="match status" value="1"/>
</dbReference>
<organism evidence="7 8">
    <name type="scientific">Papaver somniferum</name>
    <name type="common">Opium poppy</name>
    <dbReference type="NCBI Taxonomy" id="3469"/>
    <lineage>
        <taxon>Eukaryota</taxon>
        <taxon>Viridiplantae</taxon>
        <taxon>Streptophyta</taxon>
        <taxon>Embryophyta</taxon>
        <taxon>Tracheophyta</taxon>
        <taxon>Spermatophyta</taxon>
        <taxon>Magnoliopsida</taxon>
        <taxon>Ranunculales</taxon>
        <taxon>Papaveraceae</taxon>
        <taxon>Papaveroideae</taxon>
        <taxon>Papaver</taxon>
    </lineage>
</organism>
<dbReference type="HAMAP" id="MF_00013">
    <property type="entry name" value="LipB"/>
    <property type="match status" value="1"/>
</dbReference>
<dbReference type="InterPro" id="IPR004143">
    <property type="entry name" value="BPL_LPL_catalytic"/>
</dbReference>
<dbReference type="InterPro" id="IPR045864">
    <property type="entry name" value="aa-tRNA-synth_II/BPL/LPL"/>
</dbReference>
<dbReference type="PANTHER" id="PTHR10993:SF7">
    <property type="entry name" value="LIPOYLTRANSFERASE 2, MITOCHONDRIAL-RELATED"/>
    <property type="match status" value="1"/>
</dbReference>
<dbReference type="EC" id="2.3.1.181" evidence="3"/>
<gene>
    <name evidence="7" type="ORF">C5167_014016</name>
</gene>
<evidence type="ECO:0000259" key="6">
    <source>
        <dbReference type="PROSITE" id="PS51733"/>
    </source>
</evidence>
<keyword evidence="4" id="KW-0808">Transferase</keyword>
<evidence type="ECO:0000256" key="3">
    <source>
        <dbReference type="ARBA" id="ARBA00012334"/>
    </source>
</evidence>
<dbReference type="Gramene" id="RZC55163">
    <property type="protein sequence ID" value="RZC55163"/>
    <property type="gene ID" value="C5167_014016"/>
</dbReference>
<dbReference type="SUPFAM" id="SSF55681">
    <property type="entry name" value="Class II aaRS and biotin synthetases"/>
    <property type="match status" value="1"/>
</dbReference>
<dbReference type="InterPro" id="IPR000544">
    <property type="entry name" value="Octanoyltransferase"/>
</dbReference>
<dbReference type="PROSITE" id="PS01313">
    <property type="entry name" value="LIPB"/>
    <property type="match status" value="1"/>
</dbReference>
<evidence type="ECO:0000313" key="7">
    <source>
        <dbReference type="EMBL" id="RZC55163.1"/>
    </source>
</evidence>
<name>A0A4Y7J204_PAPSO</name>